<accession>A0AAV7RAM6</accession>
<sequence length="101" mass="11204">MTMFITWKCYARGCRTRKKRKTETLQVCGGRESGQKRSSSESRVSPSRAKESQEDGRKGRLAHDEKTVIRGLHSAPPACLRAPDPAFAEEGSSLVPSGRRI</sequence>
<evidence type="ECO:0000313" key="2">
    <source>
        <dbReference type="EMBL" id="KAJ1149175.1"/>
    </source>
</evidence>
<organism evidence="2 3">
    <name type="scientific">Pleurodeles waltl</name>
    <name type="common">Iberian ribbed newt</name>
    <dbReference type="NCBI Taxonomy" id="8319"/>
    <lineage>
        <taxon>Eukaryota</taxon>
        <taxon>Metazoa</taxon>
        <taxon>Chordata</taxon>
        <taxon>Craniata</taxon>
        <taxon>Vertebrata</taxon>
        <taxon>Euteleostomi</taxon>
        <taxon>Amphibia</taxon>
        <taxon>Batrachia</taxon>
        <taxon>Caudata</taxon>
        <taxon>Salamandroidea</taxon>
        <taxon>Salamandridae</taxon>
        <taxon>Pleurodelinae</taxon>
        <taxon>Pleurodeles</taxon>
    </lineage>
</organism>
<proteinExistence type="predicted"/>
<comment type="caution">
    <text evidence="2">The sequence shown here is derived from an EMBL/GenBank/DDBJ whole genome shotgun (WGS) entry which is preliminary data.</text>
</comment>
<dbReference type="EMBL" id="JANPWB010000009">
    <property type="protein sequence ID" value="KAJ1149175.1"/>
    <property type="molecule type" value="Genomic_DNA"/>
</dbReference>
<name>A0AAV7RAM6_PLEWA</name>
<reference evidence="2" key="1">
    <citation type="journal article" date="2022" name="bioRxiv">
        <title>Sequencing and chromosome-scale assembly of the giantPleurodeles waltlgenome.</title>
        <authorList>
            <person name="Brown T."/>
            <person name="Elewa A."/>
            <person name="Iarovenko S."/>
            <person name="Subramanian E."/>
            <person name="Araus A.J."/>
            <person name="Petzold A."/>
            <person name="Susuki M."/>
            <person name="Suzuki K.-i.T."/>
            <person name="Hayashi T."/>
            <person name="Toyoda A."/>
            <person name="Oliveira C."/>
            <person name="Osipova E."/>
            <person name="Leigh N.D."/>
            <person name="Simon A."/>
            <person name="Yun M.H."/>
        </authorList>
    </citation>
    <scope>NUCLEOTIDE SEQUENCE</scope>
    <source>
        <strain evidence="2">20211129_DDA</strain>
        <tissue evidence="2">Liver</tissue>
    </source>
</reference>
<feature type="region of interest" description="Disordered" evidence="1">
    <location>
        <begin position="21"/>
        <end position="101"/>
    </location>
</feature>
<protein>
    <submittedName>
        <fullName evidence="2">Uncharacterized protein</fullName>
    </submittedName>
</protein>
<evidence type="ECO:0000313" key="3">
    <source>
        <dbReference type="Proteomes" id="UP001066276"/>
    </source>
</evidence>
<feature type="compositionally biased region" description="Basic and acidic residues" evidence="1">
    <location>
        <begin position="48"/>
        <end position="68"/>
    </location>
</feature>
<keyword evidence="3" id="KW-1185">Reference proteome</keyword>
<gene>
    <name evidence="2" type="ORF">NDU88_001992</name>
</gene>
<dbReference type="Proteomes" id="UP001066276">
    <property type="component" value="Chromosome 5"/>
</dbReference>
<dbReference type="AlphaFoldDB" id="A0AAV7RAM6"/>
<evidence type="ECO:0000256" key="1">
    <source>
        <dbReference type="SAM" id="MobiDB-lite"/>
    </source>
</evidence>